<keyword evidence="12" id="KW-1185">Reference proteome</keyword>
<feature type="domain" description="Dyp-type peroxidase C-terminal" evidence="9">
    <location>
        <begin position="297"/>
        <end position="485"/>
    </location>
</feature>
<keyword evidence="2 11" id="KW-0575">Peroxidase</keyword>
<reference evidence="11 12" key="1">
    <citation type="submission" date="2024-09" db="EMBL/GenBank/DDBJ databases">
        <authorList>
            <person name="Sun Q."/>
            <person name="Mori K."/>
        </authorList>
    </citation>
    <scope>NUCLEOTIDE SEQUENCE [LARGE SCALE GENOMIC DNA]</scope>
    <source>
        <strain evidence="11 12">TISTR 2452</strain>
    </source>
</reference>
<name>A0ABV5KR62_9BACL</name>
<proteinExistence type="inferred from homology"/>
<dbReference type="Pfam" id="PF20628">
    <property type="entry name" value="Dyp_perox_C"/>
    <property type="match status" value="1"/>
</dbReference>
<organism evidence="11 12">
    <name type="scientific">Paenibacillus aurantiacus</name>
    <dbReference type="NCBI Taxonomy" id="1936118"/>
    <lineage>
        <taxon>Bacteria</taxon>
        <taxon>Bacillati</taxon>
        <taxon>Bacillota</taxon>
        <taxon>Bacilli</taxon>
        <taxon>Bacillales</taxon>
        <taxon>Paenibacillaceae</taxon>
        <taxon>Paenibacillus</taxon>
    </lineage>
</organism>
<keyword evidence="7" id="KW-0408">Iron</keyword>
<gene>
    <name evidence="11" type="ORF">ACFFSY_17445</name>
</gene>
<dbReference type="Pfam" id="PF21105">
    <property type="entry name" value="DyP_N"/>
    <property type="match status" value="1"/>
</dbReference>
<evidence type="ECO:0000256" key="7">
    <source>
        <dbReference type="ARBA" id="ARBA00023004"/>
    </source>
</evidence>
<dbReference type="InterPro" id="IPR006314">
    <property type="entry name" value="Dyp_peroxidase"/>
</dbReference>
<keyword evidence="4" id="KW-0479">Metal-binding</keyword>
<keyword evidence="5" id="KW-0732">Signal</keyword>
<accession>A0ABV5KR62</accession>
<evidence type="ECO:0000259" key="10">
    <source>
        <dbReference type="Pfam" id="PF21105"/>
    </source>
</evidence>
<evidence type="ECO:0000256" key="5">
    <source>
        <dbReference type="ARBA" id="ARBA00022729"/>
    </source>
</evidence>
<comment type="cofactor">
    <cofactor evidence="1">
        <name>heme b</name>
        <dbReference type="ChEBI" id="CHEBI:60344"/>
    </cofactor>
</comment>
<evidence type="ECO:0000256" key="1">
    <source>
        <dbReference type="ARBA" id="ARBA00001970"/>
    </source>
</evidence>
<dbReference type="RefSeq" id="WP_377496310.1">
    <property type="nucleotide sequence ID" value="NZ_JBHMDO010000029.1"/>
</dbReference>
<evidence type="ECO:0000256" key="4">
    <source>
        <dbReference type="ARBA" id="ARBA00022723"/>
    </source>
</evidence>
<evidence type="ECO:0000256" key="3">
    <source>
        <dbReference type="ARBA" id="ARBA00022617"/>
    </source>
</evidence>
<comment type="similarity">
    <text evidence="8">Belongs to the DyP-type peroxidase family.</text>
</comment>
<dbReference type="InterPro" id="IPR011008">
    <property type="entry name" value="Dimeric_a/b-barrel"/>
</dbReference>
<dbReference type="PANTHER" id="PTHR30521:SF4">
    <property type="entry name" value="DEFERROCHELATASE"/>
    <property type="match status" value="1"/>
</dbReference>
<dbReference type="InterPro" id="IPR048328">
    <property type="entry name" value="Dyp_perox_C"/>
</dbReference>
<evidence type="ECO:0000259" key="9">
    <source>
        <dbReference type="Pfam" id="PF20628"/>
    </source>
</evidence>
<evidence type="ECO:0000313" key="11">
    <source>
        <dbReference type="EMBL" id="MFB9327715.1"/>
    </source>
</evidence>
<evidence type="ECO:0000256" key="2">
    <source>
        <dbReference type="ARBA" id="ARBA00022559"/>
    </source>
</evidence>
<dbReference type="NCBIfam" id="TIGR01413">
    <property type="entry name" value="Dyp_perox_fam"/>
    <property type="match status" value="1"/>
</dbReference>
<keyword evidence="3" id="KW-0349">Heme</keyword>
<dbReference type="PANTHER" id="PTHR30521">
    <property type="entry name" value="DEFERROCHELATASE/PEROXIDASE"/>
    <property type="match status" value="1"/>
</dbReference>
<evidence type="ECO:0000256" key="8">
    <source>
        <dbReference type="ARBA" id="ARBA00025737"/>
    </source>
</evidence>
<evidence type="ECO:0000313" key="12">
    <source>
        <dbReference type="Proteomes" id="UP001589747"/>
    </source>
</evidence>
<dbReference type="SUPFAM" id="SSF54909">
    <property type="entry name" value="Dimeric alpha+beta barrel"/>
    <property type="match status" value="1"/>
</dbReference>
<dbReference type="Proteomes" id="UP001589747">
    <property type="component" value="Unassembled WGS sequence"/>
</dbReference>
<protein>
    <submittedName>
        <fullName evidence="11">Dyp-type peroxidase</fullName>
    </submittedName>
</protein>
<evidence type="ECO:0000256" key="6">
    <source>
        <dbReference type="ARBA" id="ARBA00023002"/>
    </source>
</evidence>
<comment type="caution">
    <text evidence="11">The sequence shown here is derived from an EMBL/GenBank/DDBJ whole genome shotgun (WGS) entry which is preliminary data.</text>
</comment>
<dbReference type="GO" id="GO:0004601">
    <property type="term" value="F:peroxidase activity"/>
    <property type="evidence" value="ECO:0007669"/>
    <property type="project" value="UniProtKB-KW"/>
</dbReference>
<dbReference type="EMBL" id="JBHMDO010000029">
    <property type="protein sequence ID" value="MFB9327715.1"/>
    <property type="molecule type" value="Genomic_DNA"/>
</dbReference>
<sequence>MILTDIRTSSEIPFIPLNEEPLLEVEQIQGNILGGFNKDFQQFLFFEIVDPVKVKKWLQLIIPQVKISTAKEVVTFNRLYKTMYSKIGSEPKGVIASWVNIAFSFQGLKKLVPDESMKDFSKRSPFVQGMQSSAGILGDPIRDEAAEGNPKNWVLGGERNSPEILLLIASDSESELNRIVEEIKNTVVDSGSSVNNGLKLVYEEAGRVRPDLPGHEHFGFRDGISQPGVRGLFSTAPGDTLTKRWIEPTDKAFQTDAEPGEKLIWPGEFVFGYAKQNDLSSEPTVVEESELPNYGVPVWAKNGSFLVVRRLRQDVEGFWKFLSEKAAEVNLSAELLGAKMVGRWPLGAPIMRSPKEDNAQLAKDDHANNNFLYESDTPEVKLQTHLKYSDPFLKAKSDIAGNVCPFSAHIRKVNPRDFQTDAGPSSIRRILRRGIPFGPPLKIDPKNPTASLTEDAAKGNRGLMFLCYQTDIKRQFEFISQSWANNKEQPHGSGGQDPIIGQNDEENRVRQFTYEPNKSFDIMKEFVIPTGGEYYFQPSINALENIIS</sequence>
<dbReference type="PROSITE" id="PS51404">
    <property type="entry name" value="DYP_PEROXIDASE"/>
    <property type="match status" value="1"/>
</dbReference>
<keyword evidence="6" id="KW-0560">Oxidoreductase</keyword>
<feature type="domain" description="DyP dimeric alpha+beta barrel" evidence="10">
    <location>
        <begin position="27"/>
        <end position="210"/>
    </location>
</feature>
<dbReference type="InterPro" id="IPR049509">
    <property type="entry name" value="DyP_N"/>
</dbReference>